<dbReference type="PROSITE" id="PS51892">
    <property type="entry name" value="SUBTILASE"/>
    <property type="match status" value="1"/>
</dbReference>
<dbReference type="CDD" id="cd04077">
    <property type="entry name" value="Peptidases_S8_PCSK9_ProteinaseK_like"/>
    <property type="match status" value="1"/>
</dbReference>
<dbReference type="InterPro" id="IPR000209">
    <property type="entry name" value="Peptidase_S8/S53_dom"/>
</dbReference>
<dbReference type="InterPro" id="IPR034193">
    <property type="entry name" value="PCSK9_ProteinaseK-like"/>
</dbReference>
<dbReference type="InterPro" id="IPR008979">
    <property type="entry name" value="Galactose-bd-like_sf"/>
</dbReference>
<accession>A0A4S8NXL9</accession>
<dbReference type="Gene3D" id="2.60.120.260">
    <property type="entry name" value="Galactose-binding domain-like"/>
    <property type="match status" value="1"/>
</dbReference>
<dbReference type="AlphaFoldDB" id="A0A4S8NXL9"/>
<dbReference type="InterPro" id="IPR050131">
    <property type="entry name" value="Peptidase_S8_subtilisin-like"/>
</dbReference>
<dbReference type="PRINTS" id="PR00723">
    <property type="entry name" value="SUBTILISIN"/>
</dbReference>
<evidence type="ECO:0000313" key="8">
    <source>
        <dbReference type="EMBL" id="THV21681.1"/>
    </source>
</evidence>
<sequence>MTVSHPTARRVAAATLAGVATLGSLTLGGVAAQADPGPWGLAPTDNGPWGQAEILGAASADVIDGEYIVVMDDAAAYREADAIAGDAGAAVLDDFDEVEAVLVQATESEALELSAAEGVAFVEPNAVVQIADVQPNATWGLDRIDQTDLPLDGDYEYLGDGSGVHAYIVDTGINASHNEFTGRVGNGYDFIQNDSTPQDGNGHGTHVAGTVGGTTYGVAKEVTLHGVRVLDNAGSGTTAGVINGINWVAANAVAPAVANMSLGGGYSASLNNAVEAAVDAGVTFAVAAGNEDQNACNVSPASAPSAITVAASDNTDTRAYFSNFGSCVDVFAPGVGITSAWYSSNSATNTISGTSMASPHVAGAAAVYLGLNPGASTDEVAAWITGNASEGRISDVQGSPNLLLYTGEGDGGPGEPSDCTATKSTAAAIADRATVNSTLAVSCDGAARSASTVSVNITHTYRGDLAIYLIAPDGSSYQLKASSASDSADNVIATYTVNLSSESATGTWTLRVSDAYAGDTGTLNSWSLSL</sequence>
<dbReference type="FunFam" id="3.40.50.200:FF:000014">
    <property type="entry name" value="Proteinase K"/>
    <property type="match status" value="1"/>
</dbReference>
<reference evidence="8 9" key="1">
    <citation type="journal article" date="2018" name="Int. J. Syst. Evol. Microbiol.">
        <title>Glycomyces paridis sp. nov., isolated from the medicinal plant Paris polyphylla.</title>
        <authorList>
            <person name="Fang X.M."/>
            <person name="Bai J.L."/>
            <person name="Su J."/>
            <person name="Zhao L.L."/>
            <person name="Liu H.Y."/>
            <person name="Ma B.P."/>
            <person name="Zhang Y.Q."/>
            <person name="Yu L.Y."/>
        </authorList>
    </citation>
    <scope>NUCLEOTIDE SEQUENCE [LARGE SCALE GENOMIC DNA]</scope>
    <source>
        <strain evidence="8 9">CPCC 204357</strain>
    </source>
</reference>
<feature type="domain" description="P/Homo B" evidence="7">
    <location>
        <begin position="411"/>
        <end position="530"/>
    </location>
</feature>
<dbReference type="InterPro" id="IPR037045">
    <property type="entry name" value="S8pro/Inhibitor_I9_sf"/>
</dbReference>
<dbReference type="OrthoDB" id="9766923at2"/>
<organism evidence="8 9">
    <name type="scientific">Glycomyces paridis</name>
    <dbReference type="NCBI Taxonomy" id="2126555"/>
    <lineage>
        <taxon>Bacteria</taxon>
        <taxon>Bacillati</taxon>
        <taxon>Actinomycetota</taxon>
        <taxon>Actinomycetes</taxon>
        <taxon>Glycomycetales</taxon>
        <taxon>Glycomycetaceae</taxon>
        <taxon>Glycomyces</taxon>
    </lineage>
</organism>
<evidence type="ECO:0000256" key="5">
    <source>
        <dbReference type="PROSITE-ProRule" id="PRU01240"/>
    </source>
</evidence>
<dbReference type="SUPFAM" id="SSF54897">
    <property type="entry name" value="Protease propeptides/inhibitors"/>
    <property type="match status" value="1"/>
</dbReference>
<comment type="caution">
    <text evidence="8">The sequence shown here is derived from an EMBL/GenBank/DDBJ whole genome shotgun (WGS) entry which is preliminary data.</text>
</comment>
<keyword evidence="3 5" id="KW-0378">Hydrolase</keyword>
<name>A0A4S8NXL9_9ACTN</name>
<dbReference type="PANTHER" id="PTHR43806">
    <property type="entry name" value="PEPTIDASE S8"/>
    <property type="match status" value="1"/>
</dbReference>
<keyword evidence="4 5" id="KW-0720">Serine protease</keyword>
<evidence type="ECO:0000256" key="6">
    <source>
        <dbReference type="RuleBase" id="RU003355"/>
    </source>
</evidence>
<dbReference type="GO" id="GO:0006508">
    <property type="term" value="P:proteolysis"/>
    <property type="evidence" value="ECO:0007669"/>
    <property type="project" value="UniProtKB-KW"/>
</dbReference>
<evidence type="ECO:0000256" key="2">
    <source>
        <dbReference type="ARBA" id="ARBA00022670"/>
    </source>
</evidence>
<dbReference type="SUPFAM" id="SSF52743">
    <property type="entry name" value="Subtilisin-like"/>
    <property type="match status" value="1"/>
</dbReference>
<dbReference type="Pfam" id="PF01483">
    <property type="entry name" value="P_proprotein"/>
    <property type="match status" value="1"/>
</dbReference>
<dbReference type="PROSITE" id="PS00136">
    <property type="entry name" value="SUBTILASE_ASP"/>
    <property type="match status" value="1"/>
</dbReference>
<dbReference type="SUPFAM" id="SSF49785">
    <property type="entry name" value="Galactose-binding domain-like"/>
    <property type="match status" value="1"/>
</dbReference>
<dbReference type="Proteomes" id="UP000305792">
    <property type="component" value="Unassembled WGS sequence"/>
</dbReference>
<dbReference type="PANTHER" id="PTHR43806:SF11">
    <property type="entry name" value="CEREVISIN-RELATED"/>
    <property type="match status" value="1"/>
</dbReference>
<evidence type="ECO:0000256" key="4">
    <source>
        <dbReference type="ARBA" id="ARBA00022825"/>
    </source>
</evidence>
<evidence type="ECO:0000313" key="9">
    <source>
        <dbReference type="Proteomes" id="UP000305792"/>
    </source>
</evidence>
<comment type="similarity">
    <text evidence="1 5 6">Belongs to the peptidase S8 family.</text>
</comment>
<evidence type="ECO:0000256" key="3">
    <source>
        <dbReference type="ARBA" id="ARBA00022801"/>
    </source>
</evidence>
<protein>
    <submittedName>
        <fullName evidence="8">S8 family peptidase</fullName>
    </submittedName>
</protein>
<dbReference type="InterPro" id="IPR002884">
    <property type="entry name" value="P_dom"/>
</dbReference>
<feature type="active site" description="Charge relay system" evidence="5">
    <location>
        <position position="355"/>
    </location>
</feature>
<dbReference type="Pfam" id="PF00082">
    <property type="entry name" value="Peptidase_S8"/>
    <property type="match status" value="1"/>
</dbReference>
<dbReference type="InterPro" id="IPR022398">
    <property type="entry name" value="Peptidase_S8_His-AS"/>
</dbReference>
<dbReference type="PROSITE" id="PS00137">
    <property type="entry name" value="SUBTILASE_HIS"/>
    <property type="match status" value="1"/>
</dbReference>
<feature type="active site" description="Charge relay system" evidence="5">
    <location>
        <position position="203"/>
    </location>
</feature>
<dbReference type="InterPro" id="IPR023828">
    <property type="entry name" value="Peptidase_S8_Ser-AS"/>
</dbReference>
<keyword evidence="9" id="KW-1185">Reference proteome</keyword>
<dbReference type="PROSITE" id="PS00138">
    <property type="entry name" value="SUBTILASE_SER"/>
    <property type="match status" value="1"/>
</dbReference>
<feature type="active site" description="Charge relay system" evidence="5">
    <location>
        <position position="170"/>
    </location>
</feature>
<keyword evidence="2 5" id="KW-0645">Protease</keyword>
<dbReference type="RefSeq" id="WP_136532410.1">
    <property type="nucleotide sequence ID" value="NZ_STGX01000027.1"/>
</dbReference>
<dbReference type="EMBL" id="STGX01000027">
    <property type="protein sequence ID" value="THV21681.1"/>
    <property type="molecule type" value="Genomic_DNA"/>
</dbReference>
<dbReference type="InterPro" id="IPR036852">
    <property type="entry name" value="Peptidase_S8/S53_dom_sf"/>
</dbReference>
<dbReference type="GO" id="GO:0005615">
    <property type="term" value="C:extracellular space"/>
    <property type="evidence" value="ECO:0007669"/>
    <property type="project" value="TreeGrafter"/>
</dbReference>
<dbReference type="GO" id="GO:0004252">
    <property type="term" value="F:serine-type endopeptidase activity"/>
    <property type="evidence" value="ECO:0007669"/>
    <property type="project" value="UniProtKB-UniRule"/>
</dbReference>
<gene>
    <name evidence="8" type="ORF">E9998_24685</name>
</gene>
<proteinExistence type="inferred from homology"/>
<dbReference type="InterPro" id="IPR015500">
    <property type="entry name" value="Peptidase_S8_subtilisin-rel"/>
</dbReference>
<dbReference type="Gene3D" id="3.30.70.80">
    <property type="entry name" value="Peptidase S8 propeptide/proteinase inhibitor I9"/>
    <property type="match status" value="1"/>
</dbReference>
<evidence type="ECO:0000256" key="1">
    <source>
        <dbReference type="ARBA" id="ARBA00011073"/>
    </source>
</evidence>
<evidence type="ECO:0000259" key="7">
    <source>
        <dbReference type="PROSITE" id="PS51829"/>
    </source>
</evidence>
<dbReference type="InterPro" id="IPR023827">
    <property type="entry name" value="Peptidase_S8_Asp-AS"/>
</dbReference>
<dbReference type="Gene3D" id="3.40.50.200">
    <property type="entry name" value="Peptidase S8/S53 domain"/>
    <property type="match status" value="1"/>
</dbReference>
<dbReference type="PROSITE" id="PS51829">
    <property type="entry name" value="P_HOMO_B"/>
    <property type="match status" value="1"/>
</dbReference>